<dbReference type="InterPro" id="IPR008271">
    <property type="entry name" value="Ser/Thr_kinase_AS"/>
</dbReference>
<feature type="domain" description="PDEase" evidence="11">
    <location>
        <begin position="879"/>
        <end position="1051"/>
    </location>
</feature>
<evidence type="ECO:0000313" key="13">
    <source>
        <dbReference type="Proteomes" id="UP000232323"/>
    </source>
</evidence>
<keyword evidence="9" id="KW-0812">Transmembrane</keyword>
<keyword evidence="2" id="KW-0808">Transferase</keyword>
<evidence type="ECO:0000259" key="11">
    <source>
        <dbReference type="PROSITE" id="PS51845"/>
    </source>
</evidence>
<evidence type="ECO:0000256" key="2">
    <source>
        <dbReference type="ARBA" id="ARBA00022679"/>
    </source>
</evidence>
<proteinExistence type="inferred from homology"/>
<dbReference type="InterPro" id="IPR011009">
    <property type="entry name" value="Kinase-like_dom_sf"/>
</dbReference>
<dbReference type="PROSITE" id="PS51845">
    <property type="entry name" value="PDEASE_I_2"/>
    <property type="match status" value="1"/>
</dbReference>
<dbReference type="InterPro" id="IPR051681">
    <property type="entry name" value="Ser/Thr_Kinases-Pseudokinases"/>
</dbReference>
<dbReference type="InterPro" id="IPR000719">
    <property type="entry name" value="Prot_kinase_dom"/>
</dbReference>
<dbReference type="PROSITE" id="PS00126">
    <property type="entry name" value="PDEASE_I_1"/>
    <property type="match status" value="1"/>
</dbReference>
<dbReference type="Pfam" id="PF07714">
    <property type="entry name" value="PK_Tyr_Ser-Thr"/>
    <property type="match status" value="2"/>
</dbReference>
<dbReference type="SUPFAM" id="SSF56112">
    <property type="entry name" value="Protein kinase-like (PK-like)"/>
    <property type="match status" value="1"/>
</dbReference>
<dbReference type="PANTHER" id="PTHR44329:SF214">
    <property type="entry name" value="PROTEIN KINASE DOMAIN-CONTAINING PROTEIN"/>
    <property type="match status" value="1"/>
</dbReference>
<feature type="transmembrane region" description="Helical" evidence="9">
    <location>
        <begin position="230"/>
        <end position="251"/>
    </location>
</feature>
<dbReference type="Proteomes" id="UP000232323">
    <property type="component" value="Unassembled WGS sequence"/>
</dbReference>
<evidence type="ECO:0000256" key="5">
    <source>
        <dbReference type="ARBA" id="ARBA00022840"/>
    </source>
</evidence>
<dbReference type="GO" id="GO:0005524">
    <property type="term" value="F:ATP binding"/>
    <property type="evidence" value="ECO:0007669"/>
    <property type="project" value="UniProtKB-UniRule"/>
</dbReference>
<dbReference type="InterPro" id="IPR001245">
    <property type="entry name" value="Ser-Thr/Tyr_kinase_cat_dom"/>
</dbReference>
<evidence type="ECO:0000256" key="8">
    <source>
        <dbReference type="SAM" id="MobiDB-lite"/>
    </source>
</evidence>
<keyword evidence="9" id="KW-1133">Transmembrane helix</keyword>
<feature type="compositionally biased region" description="Acidic residues" evidence="8">
    <location>
        <begin position="832"/>
        <end position="846"/>
    </location>
</feature>
<dbReference type="GO" id="GO:0007165">
    <property type="term" value="P:signal transduction"/>
    <property type="evidence" value="ECO:0007669"/>
    <property type="project" value="InterPro"/>
</dbReference>
<feature type="transmembrane region" description="Helical" evidence="9">
    <location>
        <begin position="113"/>
        <end position="136"/>
    </location>
</feature>
<keyword evidence="4" id="KW-0418">Kinase</keyword>
<feature type="transmembrane region" description="Helical" evidence="9">
    <location>
        <begin position="356"/>
        <end position="375"/>
    </location>
</feature>
<feature type="transmembrane region" description="Helical" evidence="9">
    <location>
        <begin position="42"/>
        <end position="62"/>
    </location>
</feature>
<dbReference type="Gene3D" id="1.10.510.10">
    <property type="entry name" value="Transferase(Phosphotransferase) domain 1"/>
    <property type="match status" value="1"/>
</dbReference>
<dbReference type="Gene3D" id="1.10.1300.10">
    <property type="entry name" value="3'5'-cyclic nucleotide phosphodiesterase, catalytic domain"/>
    <property type="match status" value="1"/>
</dbReference>
<dbReference type="STRING" id="1157962.A0A250XTQ9"/>
<dbReference type="EMBL" id="BEGY01000282">
    <property type="protein sequence ID" value="GAX86359.1"/>
    <property type="molecule type" value="Genomic_DNA"/>
</dbReference>
<feature type="binding site" evidence="6">
    <location>
        <position position="495"/>
    </location>
    <ligand>
        <name>ATP</name>
        <dbReference type="ChEBI" id="CHEBI:30616"/>
    </ligand>
</feature>
<dbReference type="GO" id="GO:0046872">
    <property type="term" value="F:metal ion binding"/>
    <property type="evidence" value="ECO:0007669"/>
    <property type="project" value="UniProtKB-KW"/>
</dbReference>
<dbReference type="PROSITE" id="PS00107">
    <property type="entry name" value="PROTEIN_KINASE_ATP"/>
    <property type="match status" value="1"/>
</dbReference>
<comment type="caution">
    <text evidence="12">The sequence shown here is derived from an EMBL/GenBank/DDBJ whole genome shotgun (WGS) entry which is preliminary data.</text>
</comment>
<evidence type="ECO:0000256" key="9">
    <source>
        <dbReference type="SAM" id="Phobius"/>
    </source>
</evidence>
<gene>
    <name evidence="12" type="ORF">CEUSTIGMA_g13771.t1</name>
</gene>
<dbReference type="InterPro" id="IPR023174">
    <property type="entry name" value="PDEase_CS"/>
</dbReference>
<evidence type="ECO:0000256" key="7">
    <source>
        <dbReference type="RuleBase" id="RU363067"/>
    </source>
</evidence>
<feature type="transmembrane region" description="Helical" evidence="9">
    <location>
        <begin position="148"/>
        <end position="174"/>
    </location>
</feature>
<comment type="cofactor">
    <cofactor evidence="7">
        <name>a divalent metal cation</name>
        <dbReference type="ChEBI" id="CHEBI:60240"/>
    </cofactor>
    <text evidence="7">Binds 2 divalent metal cations per subunit. Site 1 may preferentially bind zinc ions, while site 2 has a preference for magnesium and/or manganese ions.</text>
</comment>
<keyword evidence="9" id="KW-0472">Membrane</keyword>
<dbReference type="Gene3D" id="3.30.200.20">
    <property type="entry name" value="Phosphorylase Kinase, domain 1"/>
    <property type="match status" value="1"/>
</dbReference>
<dbReference type="InterPro" id="IPR036971">
    <property type="entry name" value="PDEase_catalytic_dom_sf"/>
</dbReference>
<keyword evidence="3 6" id="KW-0547">Nucleotide-binding</keyword>
<keyword evidence="5 6" id="KW-0067">ATP-binding</keyword>
<accession>A0A250XTQ9</accession>
<dbReference type="PRINTS" id="PR00109">
    <property type="entry name" value="TYRKINASE"/>
</dbReference>
<evidence type="ECO:0000256" key="3">
    <source>
        <dbReference type="ARBA" id="ARBA00022741"/>
    </source>
</evidence>
<dbReference type="Pfam" id="PF00233">
    <property type="entry name" value="PDEase_I"/>
    <property type="match status" value="1"/>
</dbReference>
<dbReference type="GO" id="GO:0004674">
    <property type="term" value="F:protein serine/threonine kinase activity"/>
    <property type="evidence" value="ECO:0007669"/>
    <property type="project" value="UniProtKB-KW"/>
</dbReference>
<reference evidence="12 13" key="1">
    <citation type="submission" date="2017-08" db="EMBL/GenBank/DDBJ databases">
        <title>Acidophilic green algal genome provides insights into adaptation to an acidic environment.</title>
        <authorList>
            <person name="Hirooka S."/>
            <person name="Hirose Y."/>
            <person name="Kanesaki Y."/>
            <person name="Higuchi S."/>
            <person name="Fujiwara T."/>
            <person name="Onuma R."/>
            <person name="Era A."/>
            <person name="Ohbayashi R."/>
            <person name="Uzuka A."/>
            <person name="Nozaki H."/>
            <person name="Yoshikawa H."/>
            <person name="Miyagishima S.Y."/>
        </authorList>
    </citation>
    <scope>NUCLEOTIDE SEQUENCE [LARGE SCALE GENOMIC DNA]</scope>
    <source>
        <strain evidence="12 13">NIES-2499</strain>
    </source>
</reference>
<dbReference type="OrthoDB" id="548589at2759"/>
<dbReference type="AlphaFoldDB" id="A0A250XTQ9"/>
<dbReference type="InterPro" id="IPR002073">
    <property type="entry name" value="PDEase_catalytic_dom"/>
</dbReference>
<dbReference type="PANTHER" id="PTHR44329">
    <property type="entry name" value="SERINE/THREONINE-PROTEIN KINASE TNNI3K-RELATED"/>
    <property type="match status" value="1"/>
</dbReference>
<dbReference type="SUPFAM" id="SSF109604">
    <property type="entry name" value="HD-domain/PDEase-like"/>
    <property type="match status" value="1"/>
</dbReference>
<dbReference type="SMART" id="SM00220">
    <property type="entry name" value="S_TKc"/>
    <property type="match status" value="1"/>
</dbReference>
<comment type="similarity">
    <text evidence="7">Belongs to the cyclic nucleotide phosphodiesterase family.</text>
</comment>
<sequence>MSSASFSKLRPLTCDNVDKCSISRFRRASAQQGDLIAPLRPALLLSLISFLMVHGAVMMDGLKGIMRFFTTGSGEYVIFSKLLSLVIIKLFTLSTMAYITYGNCMGCFSITRLADWALLYLGGIIPLANLNFFFNVKTFDVTKRHWPTFYAFLLGVGVSGAELPLPHIFLQWLFSTPPMMFLDYYRFYLLCCNRERNLLSTAASSQPLIDTTSLQCSTCDGLAGIGKYTWSHGVFFLATGPLAIFISTIILGKFKRIEYEMPENTGKLMPLIAAEKKGSVLNTVFEVAHKSRFAPATITRGANLTSTHVSRLSSFHKPFEAYVPFQGFGLNPNFWHPWFPVFNGLGWLMEMAVQKVSSSLVVKLFCLPVAAYYLLRTLLARVDQQYFSISAVTPEEWILTMISYFQIGWEASSWDIQAILQAPTLVTHSIMDLIDSVRLQIRGQHDLDANHAQSADSSGSLVPPQDEVVYQELLGEGAFGKVFRGLWRGSSVAIKLMNLPASGSGDERKERMAIMEAAISASLSHPNIVQTYNYIIKPVTAADIAKGMIQLHSLNVVHSDLKAQNILLKSNGCEARGFTAKISDFGLSFKLNKDEASVQGVHHGTITHQAPEIIKDGIQSKAGDVYAFGFVLWELYTGEKVYEDMLGTLISEQVVEEGWRPAFPADTPKPYVELAASCWQADPSARPTFEEIIANLNTQTSRCADGILDDALCEDSASSDMRSVGLSSLSSKPCLPFQVKGSPAERTVKVLFQLMNGEKVDIREASELHDLIVSSGLNIHRPSTSIMSNFSKDKEVNKALMNLLLSSGEVTMMRAQRRSATVNGREERIAEGEEDESEDDESSVDEEVVRQPNAQTFNSACRALDGQTEQCERAEVEILLREPDDKVLAVLGKIDSWQFDSFELDEVSEGRPLSTLSFAIMHKLRLVQVNDLDATRLARFLCRVEEGYPNNPYHCRVHAADVVRTLYCILTQGGVLRTVWPDAPDLTMLLALFSAAIHDFEHKGLNNDFLIKSEDPLAITYNDHSPMENHHLVSNFPAYCESLCTDPQYHA</sequence>
<dbReference type="EC" id="3.1.4.-" evidence="7"/>
<dbReference type="GO" id="GO:0004114">
    <property type="term" value="F:3',5'-cyclic-nucleotide phosphodiesterase activity"/>
    <property type="evidence" value="ECO:0007669"/>
    <property type="project" value="InterPro"/>
</dbReference>
<evidence type="ECO:0000256" key="4">
    <source>
        <dbReference type="ARBA" id="ARBA00022777"/>
    </source>
</evidence>
<evidence type="ECO:0000313" key="12">
    <source>
        <dbReference type="EMBL" id="GAX86359.1"/>
    </source>
</evidence>
<organism evidence="12 13">
    <name type="scientific">Chlamydomonas eustigma</name>
    <dbReference type="NCBI Taxonomy" id="1157962"/>
    <lineage>
        <taxon>Eukaryota</taxon>
        <taxon>Viridiplantae</taxon>
        <taxon>Chlorophyta</taxon>
        <taxon>core chlorophytes</taxon>
        <taxon>Chlorophyceae</taxon>
        <taxon>CS clade</taxon>
        <taxon>Chlamydomonadales</taxon>
        <taxon>Chlamydomonadaceae</taxon>
        <taxon>Chlamydomonas</taxon>
    </lineage>
</organism>
<name>A0A250XTQ9_9CHLO</name>
<keyword evidence="1" id="KW-0723">Serine/threonine-protein kinase</keyword>
<keyword evidence="13" id="KW-1185">Reference proteome</keyword>
<dbReference type="InterPro" id="IPR017441">
    <property type="entry name" value="Protein_kinase_ATP_BS"/>
</dbReference>
<evidence type="ECO:0000259" key="10">
    <source>
        <dbReference type="PROSITE" id="PS50011"/>
    </source>
</evidence>
<evidence type="ECO:0000256" key="1">
    <source>
        <dbReference type="ARBA" id="ARBA00022527"/>
    </source>
</evidence>
<feature type="region of interest" description="Disordered" evidence="8">
    <location>
        <begin position="817"/>
        <end position="851"/>
    </location>
</feature>
<keyword evidence="7" id="KW-0479">Metal-binding</keyword>
<protein>
    <recommendedName>
        <fullName evidence="7">Phosphodiesterase</fullName>
        <ecNumber evidence="7">3.1.4.-</ecNumber>
    </recommendedName>
</protein>
<dbReference type="PROSITE" id="PS00108">
    <property type="entry name" value="PROTEIN_KINASE_ST"/>
    <property type="match status" value="1"/>
</dbReference>
<feature type="transmembrane region" description="Helical" evidence="9">
    <location>
        <begin position="82"/>
        <end position="101"/>
    </location>
</feature>
<feature type="domain" description="Protein kinase" evidence="10">
    <location>
        <begin position="468"/>
        <end position="698"/>
    </location>
</feature>
<keyword evidence="7" id="KW-0378">Hydrolase</keyword>
<dbReference type="PROSITE" id="PS50011">
    <property type="entry name" value="PROTEIN_KINASE_DOM"/>
    <property type="match status" value="1"/>
</dbReference>
<evidence type="ECO:0000256" key="6">
    <source>
        <dbReference type="PROSITE-ProRule" id="PRU10141"/>
    </source>
</evidence>